<feature type="binding site" evidence="14">
    <location>
        <position position="79"/>
    </location>
    <ligand>
        <name>FMN</name>
        <dbReference type="ChEBI" id="CHEBI:58210"/>
    </ligand>
</feature>
<proteinExistence type="inferred from homology"/>
<dbReference type="EMBL" id="CP067089">
    <property type="protein sequence ID" value="QQO09784.1"/>
    <property type="molecule type" value="Genomic_DNA"/>
</dbReference>
<dbReference type="PANTHER" id="PTHR45846">
    <property type="entry name" value="TRNA-DIHYDROURIDINE(47) SYNTHASE [NAD(P)(+)]-LIKE"/>
    <property type="match status" value="1"/>
</dbReference>
<feature type="binding site" evidence="14">
    <location>
        <begin position="238"/>
        <end position="239"/>
    </location>
    <ligand>
        <name>FMN</name>
        <dbReference type="ChEBI" id="CHEBI:58210"/>
    </ligand>
</feature>
<keyword evidence="14" id="KW-0547">Nucleotide-binding</keyword>
<keyword evidence="8" id="KW-0694">RNA-binding</keyword>
<evidence type="ECO:0000259" key="15">
    <source>
        <dbReference type="Pfam" id="PF01207"/>
    </source>
</evidence>
<accession>A0A7T8B9M8</accession>
<dbReference type="GO" id="GO:0017150">
    <property type="term" value="F:tRNA dihydrouridine synthase activity"/>
    <property type="evidence" value="ECO:0007669"/>
    <property type="project" value="InterPro"/>
</dbReference>
<keyword evidence="6 12" id="KW-0819">tRNA processing</keyword>
<feature type="domain" description="DUS-like FMN-binding" evidence="15">
    <location>
        <begin position="23"/>
        <end position="319"/>
    </location>
</feature>
<dbReference type="PIRSF" id="PIRSF006621">
    <property type="entry name" value="Dus"/>
    <property type="match status" value="1"/>
</dbReference>
<keyword evidence="17" id="KW-1185">Reference proteome</keyword>
<comment type="catalytic activity">
    <reaction evidence="11">
        <text>a 5,6-dihydrouridine in tRNA + NAD(+) = a uridine in tRNA + NADH + H(+)</text>
        <dbReference type="Rhea" id="RHEA:54452"/>
        <dbReference type="Rhea" id="RHEA-COMP:13339"/>
        <dbReference type="Rhea" id="RHEA-COMP:13887"/>
        <dbReference type="ChEBI" id="CHEBI:15378"/>
        <dbReference type="ChEBI" id="CHEBI:57540"/>
        <dbReference type="ChEBI" id="CHEBI:57945"/>
        <dbReference type="ChEBI" id="CHEBI:65315"/>
        <dbReference type="ChEBI" id="CHEBI:74443"/>
    </reaction>
</comment>
<dbReference type="CDD" id="cd02801">
    <property type="entry name" value="DUS_like_FMN"/>
    <property type="match status" value="1"/>
</dbReference>
<evidence type="ECO:0000256" key="12">
    <source>
        <dbReference type="PIRNR" id="PIRNR006621"/>
    </source>
</evidence>
<evidence type="ECO:0000256" key="2">
    <source>
        <dbReference type="ARBA" id="ARBA00002790"/>
    </source>
</evidence>
<feature type="binding site" evidence="14">
    <location>
        <position position="153"/>
    </location>
    <ligand>
        <name>FMN</name>
        <dbReference type="ChEBI" id="CHEBI:58210"/>
    </ligand>
</feature>
<evidence type="ECO:0000256" key="11">
    <source>
        <dbReference type="ARBA" id="ARBA00048802"/>
    </source>
</evidence>
<dbReference type="InterPro" id="IPR035587">
    <property type="entry name" value="DUS-like_FMN-bd"/>
</dbReference>
<feature type="active site" description="Proton donor" evidence="13">
    <location>
        <position position="109"/>
    </location>
</feature>
<evidence type="ECO:0000256" key="1">
    <source>
        <dbReference type="ARBA" id="ARBA00001917"/>
    </source>
</evidence>
<dbReference type="EC" id="1.3.1.-" evidence="12"/>
<evidence type="ECO:0000256" key="13">
    <source>
        <dbReference type="PIRSR" id="PIRSR006621-1"/>
    </source>
</evidence>
<evidence type="ECO:0000256" key="3">
    <source>
        <dbReference type="ARBA" id="ARBA00022555"/>
    </source>
</evidence>
<evidence type="ECO:0000313" key="17">
    <source>
        <dbReference type="Proteomes" id="UP000595917"/>
    </source>
</evidence>
<dbReference type="GO" id="GO:0000049">
    <property type="term" value="F:tRNA binding"/>
    <property type="evidence" value="ECO:0007669"/>
    <property type="project" value="UniProtKB-KW"/>
</dbReference>
<dbReference type="PROSITE" id="PS01136">
    <property type="entry name" value="UPF0034"/>
    <property type="match status" value="1"/>
</dbReference>
<keyword evidence="3" id="KW-0820">tRNA-binding</keyword>
<evidence type="ECO:0000256" key="8">
    <source>
        <dbReference type="ARBA" id="ARBA00022884"/>
    </source>
</evidence>
<comment type="catalytic activity">
    <reaction evidence="10">
        <text>a 5,6-dihydrouridine in tRNA + NADP(+) = a uridine in tRNA + NADPH + H(+)</text>
        <dbReference type="Rhea" id="RHEA:23624"/>
        <dbReference type="Rhea" id="RHEA-COMP:13339"/>
        <dbReference type="Rhea" id="RHEA-COMP:13887"/>
        <dbReference type="ChEBI" id="CHEBI:15378"/>
        <dbReference type="ChEBI" id="CHEBI:57783"/>
        <dbReference type="ChEBI" id="CHEBI:58349"/>
        <dbReference type="ChEBI" id="CHEBI:65315"/>
        <dbReference type="ChEBI" id="CHEBI:74443"/>
    </reaction>
</comment>
<sequence length="337" mass="36679">MESHTLYRPVAAGSLIIPGNLFLAPTAGYSDRAFRSVCVDLGADFTCTELVSSEALVRDSAKTEVLLRRADNEKQYAIQLFGADPEHMYRAAALLAPHHPEAVDINAGCPVTKVVKTGAGAALTRNPDNLGRIIEAVVRASRDYLGNVPVTVKMRSGWDADSINYRESSRIAVEAGVSLVALHPRTRAQIYSGVSNWDHIGDLASRLTVPVIGSGDLFTPEDGERMLRETRCAGVMFARGAMGNPFIFSAARSLLRTGTYRMPDPAERLKTGFRQLLLSAEDIGERTACREMRKQFCAYTKGIPGGAGLRNSLVRAETIGEYRRILLDAGIPLRSIK</sequence>
<dbReference type="GO" id="GO:0050660">
    <property type="term" value="F:flavin adenine dinucleotide binding"/>
    <property type="evidence" value="ECO:0007669"/>
    <property type="project" value="InterPro"/>
</dbReference>
<evidence type="ECO:0000256" key="4">
    <source>
        <dbReference type="ARBA" id="ARBA00022630"/>
    </source>
</evidence>
<comment type="similarity">
    <text evidence="12">Belongs to the dus family.</text>
</comment>
<gene>
    <name evidence="16" type="primary">dusB</name>
    <name evidence="16" type="ORF">JFL75_02420</name>
</gene>
<dbReference type="RefSeq" id="WP_215627087.1">
    <property type="nucleotide sequence ID" value="NZ_CP067089.2"/>
</dbReference>
<dbReference type="SUPFAM" id="SSF51395">
    <property type="entry name" value="FMN-linked oxidoreductases"/>
    <property type="match status" value="1"/>
</dbReference>
<keyword evidence="4 12" id="KW-0285">Flavoprotein</keyword>
<dbReference type="NCBIfam" id="TIGR00737">
    <property type="entry name" value="nifR3_yhdG"/>
    <property type="match status" value="1"/>
</dbReference>
<dbReference type="Gene3D" id="1.10.1200.80">
    <property type="entry name" value="Putative flavin oxidoreducatase, domain 2"/>
    <property type="match status" value="1"/>
</dbReference>
<organism evidence="16 17">
    <name type="scientific">Breznakiella homolactica</name>
    <dbReference type="NCBI Taxonomy" id="2798577"/>
    <lineage>
        <taxon>Bacteria</taxon>
        <taxon>Pseudomonadati</taxon>
        <taxon>Spirochaetota</taxon>
        <taxon>Spirochaetia</taxon>
        <taxon>Spirochaetales</taxon>
        <taxon>Breznakiellaceae</taxon>
        <taxon>Breznakiella</taxon>
    </lineage>
</organism>
<name>A0A7T8B9M8_9SPIR</name>
<dbReference type="InterPro" id="IPR004652">
    <property type="entry name" value="DusB-like"/>
</dbReference>
<evidence type="ECO:0000256" key="5">
    <source>
        <dbReference type="ARBA" id="ARBA00022643"/>
    </source>
</evidence>
<keyword evidence="9 12" id="KW-0560">Oxidoreductase</keyword>
<evidence type="ECO:0000313" key="16">
    <source>
        <dbReference type="EMBL" id="QQO09784.1"/>
    </source>
</evidence>
<comment type="cofactor">
    <cofactor evidence="1 12 14">
        <name>FMN</name>
        <dbReference type="ChEBI" id="CHEBI:58210"/>
    </cofactor>
</comment>
<dbReference type="Gene3D" id="3.20.20.70">
    <property type="entry name" value="Aldolase class I"/>
    <property type="match status" value="1"/>
</dbReference>
<feature type="binding site" evidence="14">
    <location>
        <position position="183"/>
    </location>
    <ligand>
        <name>FMN</name>
        <dbReference type="ChEBI" id="CHEBI:58210"/>
    </ligand>
</feature>
<dbReference type="InterPro" id="IPR013785">
    <property type="entry name" value="Aldolase_TIM"/>
</dbReference>
<evidence type="ECO:0000256" key="10">
    <source>
        <dbReference type="ARBA" id="ARBA00048205"/>
    </source>
</evidence>
<evidence type="ECO:0000256" key="7">
    <source>
        <dbReference type="ARBA" id="ARBA00022857"/>
    </source>
</evidence>
<dbReference type="InterPro" id="IPR024036">
    <property type="entry name" value="tRNA-dHydroUridine_Synthase_C"/>
</dbReference>
<evidence type="ECO:0000256" key="14">
    <source>
        <dbReference type="PIRSR" id="PIRSR006621-2"/>
    </source>
</evidence>
<dbReference type="KEGG" id="bhc:JFL75_02420"/>
<keyword evidence="7" id="KW-0521">NADP</keyword>
<dbReference type="AlphaFoldDB" id="A0A7T8B9M8"/>
<keyword evidence="5 12" id="KW-0288">FMN</keyword>
<protein>
    <recommendedName>
        <fullName evidence="12">tRNA-dihydrouridine synthase</fullName>
        <ecNumber evidence="12">1.3.1.-</ecNumber>
    </recommendedName>
</protein>
<dbReference type="Proteomes" id="UP000595917">
    <property type="component" value="Chromosome"/>
</dbReference>
<dbReference type="InterPro" id="IPR001269">
    <property type="entry name" value="DUS_fam"/>
</dbReference>
<evidence type="ECO:0000256" key="6">
    <source>
        <dbReference type="ARBA" id="ARBA00022694"/>
    </source>
</evidence>
<dbReference type="PANTHER" id="PTHR45846:SF1">
    <property type="entry name" value="TRNA-DIHYDROURIDINE(47) SYNTHASE [NAD(P)(+)]-LIKE"/>
    <property type="match status" value="1"/>
</dbReference>
<evidence type="ECO:0000256" key="9">
    <source>
        <dbReference type="ARBA" id="ARBA00023002"/>
    </source>
</evidence>
<reference evidence="16" key="1">
    <citation type="submission" date="2021-01" db="EMBL/GenBank/DDBJ databases">
        <title>Description of Breznakiella homolactica.</title>
        <authorList>
            <person name="Song Y."/>
            <person name="Brune A."/>
        </authorList>
    </citation>
    <scope>NUCLEOTIDE SEQUENCE</scope>
    <source>
        <strain evidence="16">RmG30</strain>
    </source>
</reference>
<dbReference type="InterPro" id="IPR018517">
    <property type="entry name" value="tRNA_hU_synthase_CS"/>
</dbReference>
<dbReference type="Pfam" id="PF01207">
    <property type="entry name" value="Dus"/>
    <property type="match status" value="1"/>
</dbReference>
<comment type="function">
    <text evidence="2 12">Catalyzes the synthesis of 5,6-dihydrouridine (D), a modified base found in the D-loop of most tRNAs, via the reduction of the C5-C6 double bond in target uridines.</text>
</comment>